<dbReference type="UniPathway" id="UPA00219"/>
<dbReference type="GO" id="GO:0071972">
    <property type="term" value="F:peptidoglycan L,D-transpeptidase activity"/>
    <property type="evidence" value="ECO:0007669"/>
    <property type="project" value="TreeGrafter"/>
</dbReference>
<dbReference type="InterPro" id="IPR012338">
    <property type="entry name" value="Beta-lactam/transpept-like"/>
</dbReference>
<dbReference type="PANTHER" id="PTHR30627:SF25">
    <property type="entry name" value="PENICILLIN-BINDING PROTEIN 3"/>
    <property type="match status" value="1"/>
</dbReference>
<evidence type="ECO:0000256" key="6">
    <source>
        <dbReference type="ARBA" id="ARBA00034000"/>
    </source>
</evidence>
<comment type="catalytic activity">
    <reaction evidence="6">
        <text>Preferential cleavage: (Ac)2-L-Lys-D-Ala-|-D-Ala. Also transpeptidation of peptidyl-alanyl moieties that are N-acyl substituents of D-alanine.</text>
        <dbReference type="EC" id="3.4.16.4"/>
    </reaction>
</comment>
<dbReference type="RefSeq" id="WP_170114271.1">
    <property type="nucleotide sequence ID" value="NZ_QJJR01000001.1"/>
</dbReference>
<dbReference type="Gene3D" id="3.30.1390.30">
    <property type="entry name" value="Penicillin-binding protein 2a, domain 3"/>
    <property type="match status" value="1"/>
</dbReference>
<evidence type="ECO:0000259" key="8">
    <source>
        <dbReference type="Pfam" id="PF03717"/>
    </source>
</evidence>
<dbReference type="EC" id="3.4.16.4" evidence="4"/>
<feature type="domain" description="NTF2-like N-terminal transpeptidase" evidence="9">
    <location>
        <begin position="26"/>
        <end position="151"/>
    </location>
</feature>
<dbReference type="Pfam" id="PF00905">
    <property type="entry name" value="Transpeptidase"/>
    <property type="match status" value="1"/>
</dbReference>
<dbReference type="EMBL" id="QJJR01000001">
    <property type="protein sequence ID" value="PXW92993.1"/>
    <property type="molecule type" value="Genomic_DNA"/>
</dbReference>
<reference evidence="10 11" key="1">
    <citation type="submission" date="2018-05" db="EMBL/GenBank/DDBJ databases">
        <title>Genomic Encyclopedia of Type Strains, Phase IV (KMG-IV): sequencing the most valuable type-strain genomes for metagenomic binning, comparative biology and taxonomic classification.</title>
        <authorList>
            <person name="Goeker M."/>
        </authorList>
    </citation>
    <scope>NUCLEOTIDE SEQUENCE [LARGE SCALE GENOMIC DNA]</scope>
    <source>
        <strain evidence="10 11">DSM 22440</strain>
    </source>
</reference>
<comment type="pathway">
    <text evidence="2">Cell wall biogenesis; peptidoglycan biosynthesis.</text>
</comment>
<evidence type="ECO:0000256" key="5">
    <source>
        <dbReference type="ARBA" id="ARBA00023136"/>
    </source>
</evidence>
<proteinExistence type="inferred from homology"/>
<organism evidence="10 11">
    <name type="scientific">Streptohalobacillus salinus</name>
    <dbReference type="NCBI Taxonomy" id="621096"/>
    <lineage>
        <taxon>Bacteria</taxon>
        <taxon>Bacillati</taxon>
        <taxon>Bacillota</taxon>
        <taxon>Bacilli</taxon>
        <taxon>Bacillales</taxon>
        <taxon>Bacillaceae</taxon>
        <taxon>Streptohalobacillus</taxon>
    </lineage>
</organism>
<dbReference type="GO" id="GO:0009002">
    <property type="term" value="F:serine-type D-Ala-D-Ala carboxypeptidase activity"/>
    <property type="evidence" value="ECO:0007669"/>
    <property type="project" value="UniProtKB-EC"/>
</dbReference>
<dbReference type="InterPro" id="IPR036138">
    <property type="entry name" value="PBP_dimer_sf"/>
</dbReference>
<dbReference type="GO" id="GO:0046677">
    <property type="term" value="P:response to antibiotic"/>
    <property type="evidence" value="ECO:0007669"/>
    <property type="project" value="InterPro"/>
</dbReference>
<keyword evidence="11" id="KW-1185">Reference proteome</keyword>
<accession>A0A2V3WED8</accession>
<dbReference type="Gene3D" id="3.10.450.100">
    <property type="entry name" value="NTF2-like, domain 1"/>
    <property type="match status" value="1"/>
</dbReference>
<evidence type="ECO:0000313" key="10">
    <source>
        <dbReference type="EMBL" id="PXW92993.1"/>
    </source>
</evidence>
<dbReference type="Gene3D" id="3.90.1310.10">
    <property type="entry name" value="Penicillin-binding protein 2a (Domain 2)"/>
    <property type="match status" value="1"/>
</dbReference>
<dbReference type="Pfam" id="PF03717">
    <property type="entry name" value="PBP_dimer"/>
    <property type="match status" value="1"/>
</dbReference>
<dbReference type="InterPro" id="IPR007887">
    <property type="entry name" value="MecA_N"/>
</dbReference>
<feature type="domain" description="Penicillin-binding protein transpeptidase" evidence="7">
    <location>
        <begin position="363"/>
        <end position="670"/>
    </location>
</feature>
<evidence type="ECO:0000313" key="11">
    <source>
        <dbReference type="Proteomes" id="UP000247922"/>
    </source>
</evidence>
<evidence type="ECO:0000259" key="7">
    <source>
        <dbReference type="Pfam" id="PF00905"/>
    </source>
</evidence>
<dbReference type="Proteomes" id="UP000247922">
    <property type="component" value="Unassembled WGS sequence"/>
</dbReference>
<name>A0A2V3WED8_9BACI</name>
<dbReference type="InterPro" id="IPR001460">
    <property type="entry name" value="PCN-bd_Tpept"/>
</dbReference>
<dbReference type="Gene3D" id="3.40.710.10">
    <property type="entry name" value="DD-peptidase/beta-lactamase superfamily"/>
    <property type="match status" value="1"/>
</dbReference>
<evidence type="ECO:0000256" key="1">
    <source>
        <dbReference type="ARBA" id="ARBA00004370"/>
    </source>
</evidence>
<comment type="similarity">
    <text evidence="3">Belongs to the transpeptidase family.</text>
</comment>
<dbReference type="SUPFAM" id="SSF56601">
    <property type="entry name" value="beta-lactamase/transpeptidase-like"/>
    <property type="match status" value="1"/>
</dbReference>
<dbReference type="InterPro" id="IPR050515">
    <property type="entry name" value="Beta-lactam/transpept"/>
</dbReference>
<feature type="domain" description="Penicillin-binding protein dimerisation" evidence="8">
    <location>
        <begin position="163"/>
        <end position="324"/>
    </location>
</feature>
<dbReference type="InterPro" id="IPR005311">
    <property type="entry name" value="PBP_dimer"/>
</dbReference>
<evidence type="ECO:0000259" key="9">
    <source>
        <dbReference type="Pfam" id="PF05223"/>
    </source>
</evidence>
<dbReference type="SUPFAM" id="SSF54427">
    <property type="entry name" value="NTF2-like"/>
    <property type="match status" value="1"/>
</dbReference>
<dbReference type="GO" id="GO:0008658">
    <property type="term" value="F:penicillin binding"/>
    <property type="evidence" value="ECO:0007669"/>
    <property type="project" value="InterPro"/>
</dbReference>
<dbReference type="GO" id="GO:0071555">
    <property type="term" value="P:cell wall organization"/>
    <property type="evidence" value="ECO:0007669"/>
    <property type="project" value="TreeGrafter"/>
</dbReference>
<sequence>MTLVSLLLLIGLVACSNDEEPTDLSPSSVLASYSEAQENGDYAAMYAFLNSKSKASIDQEAFVALYQETYEALGTTAVTIDYTLPDTNTDTEADEATADKAPVTATLSVSQDTRAGPYQFEQTLEMIPIINDENIITDWVLNWHQGHVIPPIREGGEIEVITTEPQRGEILDRHQEALAMNGELLQIGVDIGNFTDRTTEIEALSVALDLSVETIEAKLDQSWVEEGLFIPLKAIPAHDEATREALRKIPAVLSQTIAGRIYPYGEAAAHLVGYVGTVTAEDLENDASDTLEETDIIGKRGLEQRYEDTLRGEPGFRLVVNREGTKTGITEVAPKNGEDLTLTIDIDTQMKIFESMQGEAGHAAAIDPKTGETLALVSSPAFDPHLFTYGISNRDYSRLVDDPLNPLFNRFSSTYAPGSSFKPLTAMIGLHAGTFTPEDGLTIEGLTYQEPSFGNYEVRRVSESDGPVDLHDALVRSDNIYFARRALEIGADAFVEGLALFGFNQEDFDFAYPIQRAQIANETLSGDVLLADSGYGQGQLLMSSLHLASSYTPIINQGNLIKPILFTEEEKGQIYTESLITSSDADKLKQALYDTVHSENGTATVAQSDAVTILGKTGTAELKSSATDTNQAENGWFVGFNQEETHLISMMIEGVNGRGGSSYTAERVKAAFLALQP</sequence>
<protein>
    <recommendedName>
        <fullName evidence="4">serine-type D-Ala-D-Ala carboxypeptidase</fullName>
        <ecNumber evidence="4">3.4.16.4</ecNumber>
    </recommendedName>
</protein>
<dbReference type="SUPFAM" id="SSF56519">
    <property type="entry name" value="Penicillin binding protein dimerisation domain"/>
    <property type="match status" value="1"/>
</dbReference>
<dbReference type="InterPro" id="IPR032710">
    <property type="entry name" value="NTF2-like_dom_sf"/>
</dbReference>
<comment type="caution">
    <text evidence="10">The sequence shown here is derived from an EMBL/GenBank/DDBJ whole genome shotgun (WGS) entry which is preliminary data.</text>
</comment>
<comment type="subcellular location">
    <subcellularLocation>
        <location evidence="1">Membrane</location>
    </subcellularLocation>
</comment>
<gene>
    <name evidence="10" type="ORF">DES38_10173</name>
</gene>
<dbReference type="Pfam" id="PF05223">
    <property type="entry name" value="MecA_N"/>
    <property type="match status" value="1"/>
</dbReference>
<evidence type="ECO:0000256" key="2">
    <source>
        <dbReference type="ARBA" id="ARBA00004752"/>
    </source>
</evidence>
<dbReference type="GO" id="GO:0005886">
    <property type="term" value="C:plasma membrane"/>
    <property type="evidence" value="ECO:0007669"/>
    <property type="project" value="TreeGrafter"/>
</dbReference>
<dbReference type="PANTHER" id="PTHR30627">
    <property type="entry name" value="PEPTIDOGLYCAN D,D-TRANSPEPTIDASE"/>
    <property type="match status" value="1"/>
</dbReference>
<dbReference type="AlphaFoldDB" id="A0A2V3WED8"/>
<evidence type="ECO:0000256" key="3">
    <source>
        <dbReference type="ARBA" id="ARBA00007171"/>
    </source>
</evidence>
<dbReference type="GO" id="GO:0009252">
    <property type="term" value="P:peptidoglycan biosynthetic process"/>
    <property type="evidence" value="ECO:0007669"/>
    <property type="project" value="UniProtKB-UniPathway"/>
</dbReference>
<evidence type="ECO:0000256" key="4">
    <source>
        <dbReference type="ARBA" id="ARBA00012448"/>
    </source>
</evidence>
<keyword evidence="5" id="KW-0472">Membrane</keyword>